<dbReference type="EMBL" id="JAEEGC010000123">
    <property type="protein sequence ID" value="MBV7275425.1"/>
    <property type="molecule type" value="Genomic_DNA"/>
</dbReference>
<keyword evidence="2" id="KW-1185">Reference proteome</keyword>
<gene>
    <name evidence="1" type="ORF">I6U48_21210</name>
</gene>
<comment type="caution">
    <text evidence="1">The sequence shown here is derived from an EMBL/GenBank/DDBJ whole genome shotgun (WGS) entry which is preliminary data.</text>
</comment>
<protein>
    <submittedName>
        <fullName evidence="1">Sigma factor G inhibitor Gin</fullName>
    </submittedName>
</protein>
<dbReference type="Pfam" id="PF10764">
    <property type="entry name" value="Gin"/>
    <property type="match status" value="1"/>
</dbReference>
<proteinExistence type="predicted"/>
<dbReference type="InterPro" id="IPR019700">
    <property type="entry name" value="Sigma-G_inhibitor_Gin"/>
</dbReference>
<evidence type="ECO:0000313" key="2">
    <source>
        <dbReference type="Proteomes" id="UP000694308"/>
    </source>
</evidence>
<dbReference type="Proteomes" id="UP000694308">
    <property type="component" value="Unassembled WGS sequence"/>
</dbReference>
<dbReference type="RefSeq" id="WP_218322476.1">
    <property type="nucleotide sequence ID" value="NZ_JAEEGC010000123.1"/>
</dbReference>
<sequence>MKKRSCIICGKPLNNGIMIYGRGICTCCEKRLINLEDTTDFYSYYIERIRKVIVQDVIRGEEINCRSYHF</sequence>
<dbReference type="AlphaFoldDB" id="A0A949U134"/>
<accession>A0A949U134</accession>
<evidence type="ECO:0000313" key="1">
    <source>
        <dbReference type="EMBL" id="MBV7275425.1"/>
    </source>
</evidence>
<name>A0A949U134_9CLOT</name>
<reference evidence="1" key="1">
    <citation type="submission" date="2020-12" db="EMBL/GenBank/DDBJ databases">
        <title>Clostridium thailandense sp. nov., a novel acetogenic bacterium isolated from peat land soil in Thailand.</title>
        <authorList>
            <person name="Chaikitkaew S."/>
            <person name="Birkeland N.K."/>
        </authorList>
    </citation>
    <scope>NUCLEOTIDE SEQUENCE</scope>
    <source>
        <strain evidence="1">PL3</strain>
    </source>
</reference>
<organism evidence="1 2">
    <name type="scientific">Clostridium thailandense</name>
    <dbReference type="NCBI Taxonomy" id="2794346"/>
    <lineage>
        <taxon>Bacteria</taxon>
        <taxon>Bacillati</taxon>
        <taxon>Bacillota</taxon>
        <taxon>Clostridia</taxon>
        <taxon>Eubacteriales</taxon>
        <taxon>Clostridiaceae</taxon>
        <taxon>Clostridium</taxon>
    </lineage>
</organism>